<comment type="caution">
    <text evidence="5">The sequence shown here is derived from an EMBL/GenBank/DDBJ whole genome shotgun (WGS) entry which is preliminary data.</text>
</comment>
<evidence type="ECO:0000313" key="5">
    <source>
        <dbReference type="EMBL" id="GAA5054844.1"/>
    </source>
</evidence>
<dbReference type="InterPro" id="IPR020904">
    <property type="entry name" value="Sc_DH/Rdtase_CS"/>
</dbReference>
<dbReference type="Gene3D" id="3.40.50.720">
    <property type="entry name" value="NAD(P)-binding Rossmann-like Domain"/>
    <property type="match status" value="1"/>
</dbReference>
<accession>A0ABP9KE77</accession>
<dbReference type="SUPFAM" id="SSF51735">
    <property type="entry name" value="NAD(P)-binding Rossmann-fold domains"/>
    <property type="match status" value="1"/>
</dbReference>
<dbReference type="CDD" id="cd05233">
    <property type="entry name" value="SDR_c"/>
    <property type="match status" value="1"/>
</dbReference>
<organism evidence="5 6">
    <name type="scientific">Nocardia callitridis</name>
    <dbReference type="NCBI Taxonomy" id="648753"/>
    <lineage>
        <taxon>Bacteria</taxon>
        <taxon>Bacillati</taxon>
        <taxon>Actinomycetota</taxon>
        <taxon>Actinomycetes</taxon>
        <taxon>Mycobacteriales</taxon>
        <taxon>Nocardiaceae</taxon>
        <taxon>Nocardia</taxon>
    </lineage>
</organism>
<keyword evidence="3" id="KW-0520">NAD</keyword>
<sequence length="259" mass="26560">MSTTPRTAMVVGGASGIGLATARTLAAEGYRVLIADLDAAAARQAAADLGPQAASIAMDVTDEASVEAGFLAHEGVHAVVNCAGQSIPGAITDLEFADWQRTLDVCLSGTFLVLKHAGRHLADGGAIVCVASLNGRQPGTAMAAYCAAKAGVLMLVQVAALELAERGIRVNAISPGLVETPMVAGIALVPGLTEEYLDNTPLARSGRPEEIADAVAFLTSDRAGWMTGADIDLDGGAHLRRYPDVRGRIRSMIEGAAES</sequence>
<dbReference type="PANTHER" id="PTHR24321:SF8">
    <property type="entry name" value="ESTRADIOL 17-BETA-DEHYDROGENASE 8-RELATED"/>
    <property type="match status" value="1"/>
</dbReference>
<evidence type="ECO:0000313" key="6">
    <source>
        <dbReference type="Proteomes" id="UP001500603"/>
    </source>
</evidence>
<gene>
    <name evidence="5" type="ORF">GCM10023318_30250</name>
</gene>
<protein>
    <submittedName>
        <fullName evidence="5">SDR family NAD(P)-dependent oxidoreductase</fullName>
    </submittedName>
</protein>
<keyword evidence="6" id="KW-1185">Reference proteome</keyword>
<feature type="domain" description="Ketoreductase" evidence="4">
    <location>
        <begin position="6"/>
        <end position="176"/>
    </location>
</feature>
<dbReference type="InterPro" id="IPR036291">
    <property type="entry name" value="NAD(P)-bd_dom_sf"/>
</dbReference>
<dbReference type="PRINTS" id="PR00081">
    <property type="entry name" value="GDHRDH"/>
</dbReference>
<dbReference type="Pfam" id="PF13561">
    <property type="entry name" value="adh_short_C2"/>
    <property type="match status" value="1"/>
</dbReference>
<proteinExistence type="inferred from homology"/>
<evidence type="ECO:0000259" key="4">
    <source>
        <dbReference type="SMART" id="SM00822"/>
    </source>
</evidence>
<dbReference type="PANTHER" id="PTHR24321">
    <property type="entry name" value="DEHYDROGENASES, SHORT CHAIN"/>
    <property type="match status" value="1"/>
</dbReference>
<dbReference type="PROSITE" id="PS00061">
    <property type="entry name" value="ADH_SHORT"/>
    <property type="match status" value="1"/>
</dbReference>
<comment type="similarity">
    <text evidence="1">Belongs to the short-chain dehydrogenases/reductases (SDR) family.</text>
</comment>
<evidence type="ECO:0000256" key="3">
    <source>
        <dbReference type="ARBA" id="ARBA00023027"/>
    </source>
</evidence>
<dbReference type="EMBL" id="BAABJM010000002">
    <property type="protein sequence ID" value="GAA5054844.1"/>
    <property type="molecule type" value="Genomic_DNA"/>
</dbReference>
<dbReference type="InterPro" id="IPR057326">
    <property type="entry name" value="KR_dom"/>
</dbReference>
<dbReference type="Proteomes" id="UP001500603">
    <property type="component" value="Unassembled WGS sequence"/>
</dbReference>
<dbReference type="RefSeq" id="WP_345495975.1">
    <property type="nucleotide sequence ID" value="NZ_BAABJM010000002.1"/>
</dbReference>
<reference evidence="6" key="1">
    <citation type="journal article" date="2019" name="Int. J. Syst. Evol. Microbiol.">
        <title>The Global Catalogue of Microorganisms (GCM) 10K type strain sequencing project: providing services to taxonomists for standard genome sequencing and annotation.</title>
        <authorList>
            <consortium name="The Broad Institute Genomics Platform"/>
            <consortium name="The Broad Institute Genome Sequencing Center for Infectious Disease"/>
            <person name="Wu L."/>
            <person name="Ma J."/>
        </authorList>
    </citation>
    <scope>NUCLEOTIDE SEQUENCE [LARGE SCALE GENOMIC DNA]</scope>
    <source>
        <strain evidence="6">JCM 18298</strain>
    </source>
</reference>
<keyword evidence="2" id="KW-0560">Oxidoreductase</keyword>
<dbReference type="InterPro" id="IPR002347">
    <property type="entry name" value="SDR_fam"/>
</dbReference>
<name>A0ABP9KE77_9NOCA</name>
<evidence type="ECO:0000256" key="2">
    <source>
        <dbReference type="ARBA" id="ARBA00023002"/>
    </source>
</evidence>
<evidence type="ECO:0000256" key="1">
    <source>
        <dbReference type="ARBA" id="ARBA00006484"/>
    </source>
</evidence>
<dbReference type="SMART" id="SM00822">
    <property type="entry name" value="PKS_KR"/>
    <property type="match status" value="1"/>
</dbReference>